<evidence type="ECO:0000313" key="2">
    <source>
        <dbReference type="EMBL" id="KAJ1523210.1"/>
    </source>
</evidence>
<proteinExistence type="predicted"/>
<comment type="caution">
    <text evidence="2">The sequence shown here is derived from an EMBL/GenBank/DDBJ whole genome shotgun (WGS) entry which is preliminary data.</text>
</comment>
<gene>
    <name evidence="2" type="ORF">ONE63_001097</name>
</gene>
<accession>A0AAV7XF26</accession>
<dbReference type="Proteomes" id="UP001075354">
    <property type="component" value="Chromosome 10"/>
</dbReference>
<keyword evidence="3" id="KW-1185">Reference proteome</keyword>
<organism evidence="2 3">
    <name type="scientific">Megalurothrips usitatus</name>
    <name type="common">bean blossom thrips</name>
    <dbReference type="NCBI Taxonomy" id="439358"/>
    <lineage>
        <taxon>Eukaryota</taxon>
        <taxon>Metazoa</taxon>
        <taxon>Ecdysozoa</taxon>
        <taxon>Arthropoda</taxon>
        <taxon>Hexapoda</taxon>
        <taxon>Insecta</taxon>
        <taxon>Pterygota</taxon>
        <taxon>Neoptera</taxon>
        <taxon>Paraneoptera</taxon>
        <taxon>Thysanoptera</taxon>
        <taxon>Terebrantia</taxon>
        <taxon>Thripoidea</taxon>
        <taxon>Thripidae</taxon>
        <taxon>Megalurothrips</taxon>
    </lineage>
</organism>
<sequence>MPRTAAVKGEDVIKALKEQQTLFDEEGKLLRQGHAVWRAISTHMDNKMSPAYLWQFVHENRRDSQAVLRAHHKLPPLLRPVISSPEEDEDGSDFEDELRSKNVLPKKQCLKFLIQLGPDLWEKMKPVPALQLRSDRSSKKSNCTECSGTAQARILLPPNDGDDLVFTWHATDTRGLPHLKKRPLAGERREQMGKACEHINSCEYRRSLAGKTIEFGDVVPPNVPNEIAIRKAKQELRDKQLNVCKGVEEIAKITHMKRTPPHAGSIHDVGADPVSVSYDTPEQMLLYKSHCHSGRYTRLTGDATGSIVERVPRLSPLQSLSAHLFLYEIVLSGDVQIPVAQLISEKHDTAKISSWIMDWVRRGARPPDEFVCDSSLALLGAAARNFGQCHTLKDYLELQFLFLIKEREKPAPVFIRKDVAHMIKNVTQWKVWKENDMPRTKDFYVRCFALLIQCVSLDDFVILLSNILTAALSDTIGCTEDGPVPSEAAVDTLSKAIENPKKFDVEALLREETKDGQLDMDIPEDELPSSIRGWVQSIWDKAVKTSEVQGPKNSGYYNPKVAKKFAEHAHDFVLWSAVLVKAYNSPYLRGSSAASESDFNDLKNRVLKHEQRPMKLEKFILTHLRSIDGQTKLAAATLSVEAIQQPNDRAQDEAGDDPGAAGPSVQEVRKDDALVSTLELGEKENWRDLADKGRKTRTKFFVHSCETRLAQEVGTMKPPKERLLQNGSLLGTLTTEDGRSIVLKNTCNIDSLSQLLSVAYTDRPEVRDAINHSSCLAFQLAQSLAIKGAVKDTYLMRAKMVDGEGNLHNSYQLSAFPSAIRLRSCHYKLCGVLAYQPRHIVAYARRVGGEWEKFDNLRNGVLKSMGETTVRPVLLLYTV</sequence>
<feature type="region of interest" description="Disordered" evidence="1">
    <location>
        <begin position="648"/>
        <end position="668"/>
    </location>
</feature>
<evidence type="ECO:0008006" key="4">
    <source>
        <dbReference type="Google" id="ProtNLM"/>
    </source>
</evidence>
<name>A0AAV7XF26_9NEOP</name>
<dbReference type="EMBL" id="JAPTSV010000010">
    <property type="protein sequence ID" value="KAJ1523210.1"/>
    <property type="molecule type" value="Genomic_DNA"/>
</dbReference>
<dbReference type="AlphaFoldDB" id="A0AAV7XF26"/>
<evidence type="ECO:0000256" key="1">
    <source>
        <dbReference type="SAM" id="MobiDB-lite"/>
    </source>
</evidence>
<evidence type="ECO:0000313" key="3">
    <source>
        <dbReference type="Proteomes" id="UP001075354"/>
    </source>
</evidence>
<reference evidence="2" key="1">
    <citation type="submission" date="2022-12" db="EMBL/GenBank/DDBJ databases">
        <title>Chromosome-level genome assembly of the bean flower thrips Megalurothrips usitatus.</title>
        <authorList>
            <person name="Ma L."/>
            <person name="Liu Q."/>
            <person name="Li H."/>
            <person name="Cai W."/>
        </authorList>
    </citation>
    <scope>NUCLEOTIDE SEQUENCE</scope>
    <source>
        <strain evidence="2">Cailab_2022a</strain>
    </source>
</reference>
<protein>
    <recommendedName>
        <fullName evidence="4">USP domain-containing protein</fullName>
    </recommendedName>
</protein>